<dbReference type="SUPFAM" id="SSF63882">
    <property type="entry name" value="MoeA N-terminal region -like"/>
    <property type="match status" value="1"/>
</dbReference>
<dbReference type="eggNOG" id="arCOG00217">
    <property type="taxonomic scope" value="Archaea"/>
</dbReference>
<dbReference type="SUPFAM" id="SSF63867">
    <property type="entry name" value="MoeA C-terminal domain-like"/>
    <property type="match status" value="1"/>
</dbReference>
<dbReference type="Gene3D" id="3.40.980.10">
    <property type="entry name" value="MoaB/Mog-like domain"/>
    <property type="match status" value="1"/>
</dbReference>
<proteinExistence type="predicted"/>
<sequence>MRNFVPETNLPSIDEALDKFLSVLPPKGRVSRLDILKSVGKITSSPVVAEIDYPPFSRSTVDGFAIVSSSTPGKFKKVNKISIGEWKDIRIKGGEAVEVDTGSPIPSGADAVVKIEETEVDGSEVIINKRVRFGTNVAWVGSDIPRGSIILDELQEVTPEDVGSLASLGINRVEVFDSVKVYVIATGDELVSPGSDLPKGKIYESNVHFLLSKLTQMGCEVVNYEVLPDNKEVIRNAIMKASDSADLIITTGGTSAGEKDYVHQIIREEGKIIVQGINVKPGKPTILGEIKGKPIFGLSGNIVATIFLFDRLVEKYIGKLNGKHLARRYTYNGEVEAISILPIQADRFRTTMIPVFLFKKGQVYFALPVPTESYMVGTFASSDGFVMLQAGKYVEEGEKIKVFAKALDTRPVLIGEEDPKLKDLNVRKIFLGSVPACAALKFGIGDILVISDLVCGKDLNEYQELKRWILVNGKGDEIGYNDWIGMSKLVNEPAVKLKSPATASFFLGKAKVIAPEGYIEGEKLVQEKLKLVIRDKQFSKGIFSEG</sequence>
<dbReference type="PATRIC" id="fig|1006006.8.peg.1383"/>
<dbReference type="RefSeq" id="WP_013737990.1">
    <property type="nucleotide sequence ID" value="NC_015435.1"/>
</dbReference>
<protein>
    <recommendedName>
        <fullName evidence="3">MoaB/Mog domain-containing protein</fullName>
    </recommendedName>
</protein>
<dbReference type="UniPathway" id="UPA00344"/>
<evidence type="ECO:0000313" key="4">
    <source>
        <dbReference type="EMBL" id="AEB95492.1"/>
    </source>
</evidence>
<name>F4FYJ4_METCR</name>
<dbReference type="NCBIfam" id="NF011067">
    <property type="entry name" value="PRK14497.1"/>
    <property type="match status" value="1"/>
</dbReference>
<keyword evidence="2" id="KW-0501">Molybdenum cofactor biosynthesis</keyword>
<dbReference type="PROSITE" id="PS01079">
    <property type="entry name" value="MOCF_BIOSYNTHESIS_2"/>
    <property type="match status" value="1"/>
</dbReference>
<reference evidence="4 5" key="1">
    <citation type="journal article" date="2011" name="J. Bacteriol.">
        <title>Complete genome sequence of Metallosphaera cuprina, a metal sulfide-oxidizing archaeon from a hot spring.</title>
        <authorList>
            <person name="Liu L.J."/>
            <person name="You X.Y."/>
            <person name="Zheng H."/>
            <person name="Wang S."/>
            <person name="Jiang C.Y."/>
            <person name="Liu S.J."/>
        </authorList>
    </citation>
    <scope>NUCLEOTIDE SEQUENCE [LARGE SCALE GENOMIC DNA]</scope>
    <source>
        <strain evidence="4 5">Ar-4</strain>
    </source>
</reference>
<feature type="domain" description="MoaB/Mog" evidence="3">
    <location>
        <begin position="182"/>
        <end position="320"/>
    </location>
</feature>
<dbReference type="GO" id="GO:0006777">
    <property type="term" value="P:Mo-molybdopterin cofactor biosynthetic process"/>
    <property type="evidence" value="ECO:0007669"/>
    <property type="project" value="UniProtKB-KW"/>
</dbReference>
<dbReference type="InterPro" id="IPR005111">
    <property type="entry name" value="MoeA_C_domain_IV"/>
</dbReference>
<gene>
    <name evidence="4" type="ordered locus">Mcup_1389</name>
</gene>
<comment type="pathway">
    <text evidence="1">Cofactor biosynthesis; molybdopterin biosynthesis.</text>
</comment>
<dbReference type="InterPro" id="IPR005110">
    <property type="entry name" value="MoeA_linker/N"/>
</dbReference>
<dbReference type="Pfam" id="PF00994">
    <property type="entry name" value="MoCF_biosynth"/>
    <property type="match status" value="1"/>
</dbReference>
<dbReference type="STRING" id="1006006.Mcup_1389"/>
<dbReference type="NCBIfam" id="TIGR00177">
    <property type="entry name" value="molyb_syn"/>
    <property type="match status" value="1"/>
</dbReference>
<dbReference type="KEGG" id="mcn:Mcup_1389"/>
<dbReference type="Gene3D" id="2.170.190.11">
    <property type="entry name" value="Molybdopterin biosynthesis moea protein, domain 3"/>
    <property type="match status" value="1"/>
</dbReference>
<dbReference type="InterPro" id="IPR001453">
    <property type="entry name" value="MoaB/Mog_dom"/>
</dbReference>
<dbReference type="CDD" id="cd00887">
    <property type="entry name" value="MoeA"/>
    <property type="match status" value="1"/>
</dbReference>
<dbReference type="Pfam" id="PF03453">
    <property type="entry name" value="MoeA_N"/>
    <property type="match status" value="1"/>
</dbReference>
<dbReference type="InterPro" id="IPR036425">
    <property type="entry name" value="MoaB/Mog-like_dom_sf"/>
</dbReference>
<evidence type="ECO:0000256" key="1">
    <source>
        <dbReference type="ARBA" id="ARBA00005046"/>
    </source>
</evidence>
<dbReference type="InterPro" id="IPR036688">
    <property type="entry name" value="MoeA_C_domain_IV_sf"/>
</dbReference>
<dbReference type="Proteomes" id="UP000007812">
    <property type="component" value="Chromosome"/>
</dbReference>
<organism evidence="4 5">
    <name type="scientific">Metallosphaera cuprina (strain Ar-4)</name>
    <dbReference type="NCBI Taxonomy" id="1006006"/>
    <lineage>
        <taxon>Archaea</taxon>
        <taxon>Thermoproteota</taxon>
        <taxon>Thermoprotei</taxon>
        <taxon>Sulfolobales</taxon>
        <taxon>Sulfolobaceae</taxon>
        <taxon>Metallosphaera</taxon>
    </lineage>
</organism>
<evidence type="ECO:0000256" key="2">
    <source>
        <dbReference type="ARBA" id="ARBA00023150"/>
    </source>
</evidence>
<dbReference type="HOGENOM" id="CLU_010186_7_2_2"/>
<dbReference type="Gene3D" id="2.40.340.10">
    <property type="entry name" value="MoeA, C-terminal, domain IV"/>
    <property type="match status" value="1"/>
</dbReference>
<dbReference type="InterPro" id="IPR038987">
    <property type="entry name" value="MoeA-like"/>
</dbReference>
<evidence type="ECO:0000259" key="3">
    <source>
        <dbReference type="SMART" id="SM00852"/>
    </source>
</evidence>
<dbReference type="InterPro" id="IPR008284">
    <property type="entry name" value="MoCF_biosynth_CS"/>
</dbReference>
<dbReference type="OrthoDB" id="31371at2157"/>
<dbReference type="PANTHER" id="PTHR10192">
    <property type="entry name" value="MOLYBDOPTERIN BIOSYNTHESIS PROTEIN"/>
    <property type="match status" value="1"/>
</dbReference>
<dbReference type="GO" id="GO:0061599">
    <property type="term" value="F:molybdopterin molybdotransferase activity"/>
    <property type="evidence" value="ECO:0007669"/>
    <property type="project" value="TreeGrafter"/>
</dbReference>
<dbReference type="SMART" id="SM00852">
    <property type="entry name" value="MoCF_biosynth"/>
    <property type="match status" value="1"/>
</dbReference>
<accession>F4FYJ4</accession>
<evidence type="ECO:0000313" key="5">
    <source>
        <dbReference type="Proteomes" id="UP000007812"/>
    </source>
</evidence>
<dbReference type="EMBL" id="CP002656">
    <property type="protein sequence ID" value="AEB95492.1"/>
    <property type="molecule type" value="Genomic_DNA"/>
</dbReference>
<keyword evidence="5" id="KW-1185">Reference proteome</keyword>
<dbReference type="GeneID" id="10493578"/>
<dbReference type="SUPFAM" id="SSF53218">
    <property type="entry name" value="Molybdenum cofactor biosynthesis proteins"/>
    <property type="match status" value="1"/>
</dbReference>
<dbReference type="Gene3D" id="3.90.105.10">
    <property type="entry name" value="Molybdopterin biosynthesis moea protein, domain 2"/>
    <property type="match status" value="1"/>
</dbReference>
<dbReference type="AlphaFoldDB" id="F4FYJ4"/>
<dbReference type="Pfam" id="PF03454">
    <property type="entry name" value="MoeA_C"/>
    <property type="match status" value="1"/>
</dbReference>
<dbReference type="GO" id="GO:0005737">
    <property type="term" value="C:cytoplasm"/>
    <property type="evidence" value="ECO:0007669"/>
    <property type="project" value="TreeGrafter"/>
</dbReference>
<dbReference type="InterPro" id="IPR036135">
    <property type="entry name" value="MoeA_linker/N_sf"/>
</dbReference>
<dbReference type="PANTHER" id="PTHR10192:SF5">
    <property type="entry name" value="GEPHYRIN"/>
    <property type="match status" value="1"/>
</dbReference>